<proteinExistence type="predicted"/>
<name>B7QBQ3_IXOSC</name>
<gene>
    <name evidence="2" type="ORF">IscW_ISCW012906</name>
</gene>
<dbReference type="PaxDb" id="6945-B7QBQ3"/>
<feature type="region of interest" description="Disordered" evidence="1">
    <location>
        <begin position="67"/>
        <end position="170"/>
    </location>
</feature>
<evidence type="ECO:0000313" key="2">
    <source>
        <dbReference type="EMBL" id="EEC16275.1"/>
    </source>
</evidence>
<sequence>LALSTPPVVAESTRPSTGSTTTFLGARQRAEACDVALMRFGGDDRRSDDDDVAAAALLFSKRRLLDRRQHERYGDHHRHEADPDDRAKFGSARVNSSEQGPLVDVGAPRWRHTFRPPLQPPRNPPIIPPRNNDRCARFSLPTSNAARKSHVTTKVTAHDPRDPRFLHPPV</sequence>
<dbReference type="VEuPathDB" id="VectorBase:ISCW012906"/>
<feature type="region of interest" description="Disordered" evidence="1">
    <location>
        <begin position="1"/>
        <end position="21"/>
    </location>
</feature>
<dbReference type="VEuPathDB" id="VectorBase:ISCI012906"/>
<protein>
    <submittedName>
        <fullName evidence="2">Uncharacterized protein</fullName>
    </submittedName>
</protein>
<feature type="non-terminal residue" evidence="2">
    <location>
        <position position="1"/>
    </location>
</feature>
<reference evidence="2" key="1">
    <citation type="submission" date="2008-03" db="EMBL/GenBank/DDBJ databases">
        <title>Annotation of Ixodes scapularis.</title>
        <authorList>
            <consortium name="Ixodes scapularis Genome Project Consortium"/>
            <person name="Caler E."/>
            <person name="Hannick L.I."/>
            <person name="Bidwell S."/>
            <person name="Joardar V."/>
            <person name="Thiagarajan M."/>
            <person name="Amedeo P."/>
            <person name="Galinsky K.J."/>
            <person name="Schobel S."/>
            <person name="Inman J."/>
            <person name="Hostetler J."/>
            <person name="Miller J."/>
            <person name="Hammond M."/>
            <person name="Megy K."/>
            <person name="Lawson D."/>
            <person name="Kodira C."/>
            <person name="Sutton G."/>
            <person name="Meyer J."/>
            <person name="Hill C.A."/>
            <person name="Birren B."/>
            <person name="Nene V."/>
            <person name="Collins F."/>
            <person name="Alarcon-Chaidez F."/>
            <person name="Wikel S."/>
            <person name="Strausberg R."/>
        </authorList>
    </citation>
    <scope>NUCLEOTIDE SEQUENCE [LARGE SCALE GENOMIC DNA]</scope>
    <source>
        <strain evidence="2">Wikel colony</strain>
    </source>
</reference>
<dbReference type="HOGENOM" id="CLU_1582561_0_0_1"/>
<accession>B7QBQ3</accession>
<feature type="non-terminal residue" evidence="2">
    <location>
        <position position="170"/>
    </location>
</feature>
<feature type="compositionally biased region" description="Pro residues" evidence="1">
    <location>
        <begin position="117"/>
        <end position="128"/>
    </location>
</feature>
<feature type="compositionally biased region" description="Basic and acidic residues" evidence="1">
    <location>
        <begin position="67"/>
        <end position="88"/>
    </location>
</feature>
<dbReference type="EMBL" id="DS902765">
    <property type="protein sequence ID" value="EEC16275.1"/>
    <property type="molecule type" value="Genomic_DNA"/>
</dbReference>
<evidence type="ECO:0000256" key="1">
    <source>
        <dbReference type="SAM" id="MobiDB-lite"/>
    </source>
</evidence>
<dbReference type="AlphaFoldDB" id="B7QBQ3"/>
<organism>
    <name type="scientific">Ixodes scapularis</name>
    <name type="common">Black-legged tick</name>
    <name type="synonym">Deer tick</name>
    <dbReference type="NCBI Taxonomy" id="6945"/>
    <lineage>
        <taxon>Eukaryota</taxon>
        <taxon>Metazoa</taxon>
        <taxon>Ecdysozoa</taxon>
        <taxon>Arthropoda</taxon>
        <taxon>Chelicerata</taxon>
        <taxon>Arachnida</taxon>
        <taxon>Acari</taxon>
        <taxon>Parasitiformes</taxon>
        <taxon>Ixodida</taxon>
        <taxon>Ixodoidea</taxon>
        <taxon>Ixodidae</taxon>
        <taxon>Ixodinae</taxon>
        <taxon>Ixodes</taxon>
    </lineage>
</organism>
<feature type="compositionally biased region" description="Basic and acidic residues" evidence="1">
    <location>
        <begin position="156"/>
        <end position="170"/>
    </location>
</feature>